<evidence type="ECO:0000256" key="1">
    <source>
        <dbReference type="SAM" id="MobiDB-lite"/>
    </source>
</evidence>
<feature type="chain" id="PRO_5047457044" evidence="2">
    <location>
        <begin position="19"/>
        <end position="84"/>
    </location>
</feature>
<accession>A0ABU9CBP9</accession>
<feature type="signal peptide" evidence="2">
    <location>
        <begin position="1"/>
        <end position="18"/>
    </location>
</feature>
<evidence type="ECO:0000313" key="3">
    <source>
        <dbReference type="EMBL" id="MEK8047887.1"/>
    </source>
</evidence>
<dbReference type="Proteomes" id="UP001379945">
    <property type="component" value="Unassembled WGS sequence"/>
</dbReference>
<proteinExistence type="predicted"/>
<reference evidence="3 4" key="1">
    <citation type="submission" date="2024-04" db="EMBL/GenBank/DDBJ databases">
        <title>Novel species of the genus Ideonella isolated from streams.</title>
        <authorList>
            <person name="Lu H."/>
        </authorList>
    </citation>
    <scope>NUCLEOTIDE SEQUENCE [LARGE SCALE GENOMIC DNA]</scope>
    <source>
        <strain evidence="3 4">LYT19W</strain>
    </source>
</reference>
<sequence length="84" mass="8637">MNRNLTRLLLVASTAILAACGGSNDHPAPAAVDNTVVPDTALASTDAYASFVGSLPVEDTIEPRSLDKVSMAPTSETAEPTPLQ</sequence>
<keyword evidence="2" id="KW-0732">Signal</keyword>
<comment type="caution">
    <text evidence="3">The sequence shown here is derived from an EMBL/GenBank/DDBJ whole genome shotgun (WGS) entry which is preliminary data.</text>
</comment>
<evidence type="ECO:0000313" key="4">
    <source>
        <dbReference type="Proteomes" id="UP001379945"/>
    </source>
</evidence>
<name>A0ABU9CBP9_9BURK</name>
<feature type="region of interest" description="Disordered" evidence="1">
    <location>
        <begin position="63"/>
        <end position="84"/>
    </location>
</feature>
<dbReference type="PROSITE" id="PS51257">
    <property type="entry name" value="PROKAR_LIPOPROTEIN"/>
    <property type="match status" value="1"/>
</dbReference>
<dbReference type="RefSeq" id="WP_341400197.1">
    <property type="nucleotide sequence ID" value="NZ_JBBUTI010000012.1"/>
</dbReference>
<organism evidence="3 4">
    <name type="scientific">Ideonella margarita</name>
    <dbReference type="NCBI Taxonomy" id="2984191"/>
    <lineage>
        <taxon>Bacteria</taxon>
        <taxon>Pseudomonadati</taxon>
        <taxon>Pseudomonadota</taxon>
        <taxon>Betaproteobacteria</taxon>
        <taxon>Burkholderiales</taxon>
        <taxon>Sphaerotilaceae</taxon>
        <taxon>Ideonella</taxon>
    </lineage>
</organism>
<feature type="compositionally biased region" description="Polar residues" evidence="1">
    <location>
        <begin position="72"/>
        <end position="84"/>
    </location>
</feature>
<keyword evidence="4" id="KW-1185">Reference proteome</keyword>
<dbReference type="EMBL" id="JBBUTI010000012">
    <property type="protein sequence ID" value="MEK8047887.1"/>
    <property type="molecule type" value="Genomic_DNA"/>
</dbReference>
<evidence type="ECO:0000256" key="2">
    <source>
        <dbReference type="SAM" id="SignalP"/>
    </source>
</evidence>
<protein>
    <submittedName>
        <fullName evidence="3">Uncharacterized protein</fullName>
    </submittedName>
</protein>
<gene>
    <name evidence="3" type="ORF">AACH00_16125</name>
</gene>